<keyword evidence="8 9" id="KW-0472">Membrane</keyword>
<evidence type="ECO:0000256" key="9">
    <source>
        <dbReference type="SAM" id="Phobius"/>
    </source>
</evidence>
<dbReference type="Pfam" id="PF00005">
    <property type="entry name" value="ABC_tran"/>
    <property type="match status" value="1"/>
</dbReference>
<keyword evidence="2" id="KW-0813">Transport</keyword>
<dbReference type="InterPro" id="IPR027417">
    <property type="entry name" value="P-loop_NTPase"/>
</dbReference>
<feature type="domain" description="ABC transporter" evidence="10">
    <location>
        <begin position="361"/>
        <end position="595"/>
    </location>
</feature>
<keyword evidence="5" id="KW-0547">Nucleotide-binding</keyword>
<comment type="subcellular location">
    <subcellularLocation>
        <location evidence="1">Cell membrane</location>
        <topology evidence="1">Multi-pass membrane protein</topology>
    </subcellularLocation>
</comment>
<evidence type="ECO:0000313" key="13">
    <source>
        <dbReference type="Proteomes" id="UP000019243"/>
    </source>
</evidence>
<dbReference type="Pfam" id="PF00664">
    <property type="entry name" value="ABC_membrane"/>
    <property type="match status" value="1"/>
</dbReference>
<dbReference type="GO" id="GO:0005886">
    <property type="term" value="C:plasma membrane"/>
    <property type="evidence" value="ECO:0007669"/>
    <property type="project" value="UniProtKB-SubCell"/>
</dbReference>
<dbReference type="GO" id="GO:0005524">
    <property type="term" value="F:ATP binding"/>
    <property type="evidence" value="ECO:0007669"/>
    <property type="project" value="UniProtKB-KW"/>
</dbReference>
<sequence length="604" mass="67193">MSHGPGGQKIVEKPKEFKTSFKRLLTYLHPYRWKLMIVFLFAILSTIFTIVSPKILGEATTLIFKGMMSPERTIDYGAVGTIVMWLIGLYVLSSFFSFIQQYIMSSVAQKTVYDMRKQLKAKMDRLPLNYYDQRNNGDLLSRAVNDMDNIANTLQQSLTTAITALVTIIGITIMMFTINFNLTLIVLLTVPLSLIVVVLVAKKSQSAFKQQQKELGLLNNHIEEMYSGHQLVKAFQQEDKSLQLFNEGNASYYRAARRAQFISGLIMPLMRFVGNLGYVGVAIVGGFYALNGRINVGDIQAFIQYARQFSQPFSDVGNIANVIQSTIASAERIFEMLDEEDELDIIPSATADIKAAYQNSVAFEHVSFGYDSKALLMNDLSFTVAQGQTVAIVGPTGAGKTTIINLLMRFYDVTGGSIYIDGVNIQSMTREAVRAKFGMVLQDTWLFNGTIRENIRYSNSAATDADIEAAAKAAYADDFIRKLPEGYDTILDEDGNNISQGQKQLLTIARAIIANRDMLVLDEATSSVDTRTEVNLQRAMDNLRSGRTSFVIAHRLSTIRDADLILVMQEGAVSERGTHEQLMAQAGFYADLYNSQFGTATDTE</sequence>
<evidence type="ECO:0000313" key="12">
    <source>
        <dbReference type="EMBL" id="EUJ38625.1"/>
    </source>
</evidence>
<dbReference type="InterPro" id="IPR011527">
    <property type="entry name" value="ABC1_TM_dom"/>
</dbReference>
<evidence type="ECO:0000256" key="8">
    <source>
        <dbReference type="ARBA" id="ARBA00023136"/>
    </source>
</evidence>
<dbReference type="FunFam" id="1.20.1560.10:FF:000011">
    <property type="entry name" value="Multidrug ABC transporter ATP-binding protein"/>
    <property type="match status" value="1"/>
</dbReference>
<dbReference type="PANTHER" id="PTHR43394">
    <property type="entry name" value="ATP-DEPENDENT PERMEASE MDL1, MITOCHONDRIAL"/>
    <property type="match status" value="1"/>
</dbReference>
<accession>W7CPN3</accession>
<dbReference type="PROSITE" id="PS50929">
    <property type="entry name" value="ABC_TM1F"/>
    <property type="match status" value="1"/>
</dbReference>
<feature type="transmembrane region" description="Helical" evidence="9">
    <location>
        <begin position="272"/>
        <end position="290"/>
    </location>
</feature>
<dbReference type="InterPro" id="IPR017871">
    <property type="entry name" value="ABC_transporter-like_CS"/>
</dbReference>
<feature type="transmembrane region" description="Helical" evidence="9">
    <location>
        <begin position="76"/>
        <end position="99"/>
    </location>
</feature>
<reference evidence="12 13" key="1">
    <citation type="submission" date="2012-12" db="EMBL/GenBank/DDBJ databases">
        <title>Novel taxa of Listeriaceae from agricultural environments in the United States.</title>
        <authorList>
            <person name="den Bakker H.C."/>
            <person name="Allred A."/>
            <person name="Warchocki S."/>
            <person name="Wright E.M."/>
            <person name="Burrell A."/>
            <person name="Nightingale K.K."/>
            <person name="Kephart D."/>
            <person name="Wiedmann M."/>
        </authorList>
    </citation>
    <scope>NUCLEOTIDE SEQUENCE [LARGE SCALE GENOMIC DNA]</scope>
    <source>
        <strain evidence="12 13">FSL F6-1037</strain>
    </source>
</reference>
<dbReference type="Proteomes" id="UP000019243">
    <property type="component" value="Unassembled WGS sequence"/>
</dbReference>
<dbReference type="InterPro" id="IPR036640">
    <property type="entry name" value="ABC1_TM_sf"/>
</dbReference>
<keyword evidence="13" id="KW-1185">Reference proteome</keyword>
<dbReference type="CDD" id="cd03254">
    <property type="entry name" value="ABCC_Glucan_exporter_like"/>
    <property type="match status" value="1"/>
</dbReference>
<evidence type="ECO:0000256" key="2">
    <source>
        <dbReference type="ARBA" id="ARBA00022448"/>
    </source>
</evidence>
<dbReference type="GO" id="GO:0016887">
    <property type="term" value="F:ATP hydrolysis activity"/>
    <property type="evidence" value="ECO:0007669"/>
    <property type="project" value="InterPro"/>
</dbReference>
<evidence type="ECO:0000259" key="11">
    <source>
        <dbReference type="PROSITE" id="PS50929"/>
    </source>
</evidence>
<comment type="caution">
    <text evidence="12">The sequence shown here is derived from an EMBL/GenBank/DDBJ whole genome shotgun (WGS) entry which is preliminary data.</text>
</comment>
<dbReference type="SUPFAM" id="SSF90123">
    <property type="entry name" value="ABC transporter transmembrane region"/>
    <property type="match status" value="1"/>
</dbReference>
<dbReference type="PATRIC" id="fig|1265861.3.peg.1713"/>
<dbReference type="Gene3D" id="1.20.1560.10">
    <property type="entry name" value="ABC transporter type 1, transmembrane domain"/>
    <property type="match status" value="1"/>
</dbReference>
<dbReference type="OrthoDB" id="9770415at2"/>
<organism evidence="12 13">
    <name type="scientific">Brochothrix campestris FSL F6-1037</name>
    <dbReference type="NCBI Taxonomy" id="1265861"/>
    <lineage>
        <taxon>Bacteria</taxon>
        <taxon>Bacillati</taxon>
        <taxon>Bacillota</taxon>
        <taxon>Bacilli</taxon>
        <taxon>Bacillales</taxon>
        <taxon>Listeriaceae</taxon>
        <taxon>Brochothrix</taxon>
    </lineage>
</organism>
<proteinExistence type="predicted"/>
<dbReference type="Gene3D" id="3.40.50.300">
    <property type="entry name" value="P-loop containing nucleotide triphosphate hydrolases"/>
    <property type="match status" value="1"/>
</dbReference>
<feature type="domain" description="ABC transmembrane type-1" evidence="11">
    <location>
        <begin position="37"/>
        <end position="325"/>
    </location>
</feature>
<keyword evidence="3" id="KW-1003">Cell membrane</keyword>
<dbReference type="SMART" id="SM00382">
    <property type="entry name" value="AAA"/>
    <property type="match status" value="1"/>
</dbReference>
<evidence type="ECO:0000256" key="3">
    <source>
        <dbReference type="ARBA" id="ARBA00022475"/>
    </source>
</evidence>
<dbReference type="InterPro" id="IPR003593">
    <property type="entry name" value="AAA+_ATPase"/>
</dbReference>
<gene>
    <name evidence="12" type="ORF">BCAMP_08731</name>
</gene>
<feature type="transmembrane region" description="Helical" evidence="9">
    <location>
        <begin position="182"/>
        <end position="201"/>
    </location>
</feature>
<dbReference type="InterPro" id="IPR039421">
    <property type="entry name" value="Type_1_exporter"/>
</dbReference>
<dbReference type="STRING" id="1265861.BCAMP_08731"/>
<dbReference type="EMBL" id="AODH01000035">
    <property type="protein sequence ID" value="EUJ38625.1"/>
    <property type="molecule type" value="Genomic_DNA"/>
</dbReference>
<feature type="transmembrane region" description="Helical" evidence="9">
    <location>
        <begin position="157"/>
        <end position="176"/>
    </location>
</feature>
<keyword evidence="4 9" id="KW-0812">Transmembrane</keyword>
<feature type="transmembrane region" description="Helical" evidence="9">
    <location>
        <begin position="35"/>
        <end position="56"/>
    </location>
</feature>
<dbReference type="GO" id="GO:0015421">
    <property type="term" value="F:ABC-type oligopeptide transporter activity"/>
    <property type="evidence" value="ECO:0007669"/>
    <property type="project" value="TreeGrafter"/>
</dbReference>
<evidence type="ECO:0000259" key="10">
    <source>
        <dbReference type="PROSITE" id="PS50893"/>
    </source>
</evidence>
<dbReference type="SUPFAM" id="SSF52540">
    <property type="entry name" value="P-loop containing nucleoside triphosphate hydrolases"/>
    <property type="match status" value="1"/>
</dbReference>
<keyword evidence="7 9" id="KW-1133">Transmembrane helix</keyword>
<keyword evidence="6 12" id="KW-0067">ATP-binding</keyword>
<protein>
    <submittedName>
        <fullName evidence="12">ABC transporter ATP-binding protein/permease</fullName>
    </submittedName>
</protein>
<dbReference type="PANTHER" id="PTHR43394:SF1">
    <property type="entry name" value="ATP-BINDING CASSETTE SUB-FAMILY B MEMBER 10, MITOCHONDRIAL"/>
    <property type="match status" value="1"/>
</dbReference>
<dbReference type="PROSITE" id="PS50893">
    <property type="entry name" value="ABC_TRANSPORTER_2"/>
    <property type="match status" value="1"/>
</dbReference>
<dbReference type="RefSeq" id="WP_035314928.1">
    <property type="nucleotide sequence ID" value="NZ_AODH01000035.1"/>
</dbReference>
<dbReference type="InterPro" id="IPR003439">
    <property type="entry name" value="ABC_transporter-like_ATP-bd"/>
</dbReference>
<dbReference type="FunFam" id="3.40.50.300:FF:000287">
    <property type="entry name" value="Multidrug ABC transporter ATP-binding protein"/>
    <property type="match status" value="1"/>
</dbReference>
<evidence type="ECO:0000256" key="1">
    <source>
        <dbReference type="ARBA" id="ARBA00004651"/>
    </source>
</evidence>
<dbReference type="CDD" id="cd18547">
    <property type="entry name" value="ABC_6TM_Tm288_like"/>
    <property type="match status" value="1"/>
</dbReference>
<name>W7CPN3_9LIST</name>
<evidence type="ECO:0000256" key="7">
    <source>
        <dbReference type="ARBA" id="ARBA00022989"/>
    </source>
</evidence>
<evidence type="ECO:0000256" key="5">
    <source>
        <dbReference type="ARBA" id="ARBA00022741"/>
    </source>
</evidence>
<dbReference type="AlphaFoldDB" id="W7CPN3"/>
<evidence type="ECO:0000256" key="6">
    <source>
        <dbReference type="ARBA" id="ARBA00022840"/>
    </source>
</evidence>
<evidence type="ECO:0000256" key="4">
    <source>
        <dbReference type="ARBA" id="ARBA00022692"/>
    </source>
</evidence>
<dbReference type="PROSITE" id="PS00211">
    <property type="entry name" value="ABC_TRANSPORTER_1"/>
    <property type="match status" value="1"/>
</dbReference>